<dbReference type="InterPro" id="IPR036922">
    <property type="entry name" value="Rieske_2Fe-2S_sf"/>
</dbReference>
<reference evidence="7 8" key="1">
    <citation type="submission" date="2018-12" db="EMBL/GenBank/DDBJ databases">
        <title>The Draft Genome Sequence of the Soil Bacterium Pedobacter tournemirensis R1.</title>
        <authorList>
            <person name="He J."/>
        </authorList>
    </citation>
    <scope>NUCLEOTIDE SEQUENCE [LARGE SCALE GENOMIC DNA]</scope>
    <source>
        <strain evidence="7 8">R1</strain>
    </source>
</reference>
<dbReference type="GO" id="GO:0051537">
    <property type="term" value="F:2 iron, 2 sulfur cluster binding"/>
    <property type="evidence" value="ECO:0007669"/>
    <property type="project" value="UniProtKB-KW"/>
</dbReference>
<dbReference type="PANTHER" id="PTHR21496">
    <property type="entry name" value="FERREDOXIN-RELATED"/>
    <property type="match status" value="1"/>
</dbReference>
<dbReference type="Proteomes" id="UP000290848">
    <property type="component" value="Unassembled WGS sequence"/>
</dbReference>
<feature type="transmembrane region" description="Helical" evidence="5">
    <location>
        <begin position="108"/>
        <end position="129"/>
    </location>
</feature>
<evidence type="ECO:0000256" key="3">
    <source>
        <dbReference type="ARBA" id="ARBA00023004"/>
    </source>
</evidence>
<dbReference type="PROSITE" id="PS51296">
    <property type="entry name" value="RIESKE"/>
    <property type="match status" value="1"/>
</dbReference>
<name>A0A4Q0MGH1_9SPHI</name>
<dbReference type="AlphaFoldDB" id="A0A4Q0MGH1"/>
<comment type="caution">
    <text evidence="7">The sequence shown here is derived from an EMBL/GenBank/DDBJ whole genome shotgun (WGS) entry which is preliminary data.</text>
</comment>
<gene>
    <name evidence="7" type="ORF">EKH83_01765</name>
</gene>
<feature type="transmembrane region" description="Helical" evidence="5">
    <location>
        <begin position="12"/>
        <end position="36"/>
    </location>
</feature>
<evidence type="ECO:0000313" key="7">
    <source>
        <dbReference type="EMBL" id="RXF72474.1"/>
    </source>
</evidence>
<evidence type="ECO:0000256" key="5">
    <source>
        <dbReference type="SAM" id="Phobius"/>
    </source>
</evidence>
<sequence length="263" mass="28219">MKSKAHIKTHPLHPILISFPVAFLSGTLLFDLLAVITGNMSLWQVGGYLEFAGVISAVVAAVPGVIDFKYTVPPGSSAKKRAARHGLMNSAMLIVFLAAYILRNNESAGLSILALEAVGTVLLVTAGWMGGTLVHRNHIGVYNRYANGGKWREARLDVSDGLVEAAEAGELKEDQMKLLLVGNKRIVLGRSENGYVAFEDRCSHKGGSLAGGTMICGTVQCPWHGSQFSTETGEVKAGPASQKINTYPTMQMDGKIYVRFSEP</sequence>
<evidence type="ECO:0000256" key="4">
    <source>
        <dbReference type="ARBA" id="ARBA00023014"/>
    </source>
</evidence>
<dbReference type="InterPro" id="IPR017941">
    <property type="entry name" value="Rieske_2Fe-2S"/>
</dbReference>
<feature type="domain" description="Rieske" evidence="6">
    <location>
        <begin position="163"/>
        <end position="258"/>
    </location>
</feature>
<evidence type="ECO:0000259" key="6">
    <source>
        <dbReference type="PROSITE" id="PS51296"/>
    </source>
</evidence>
<keyword evidence="1" id="KW-0001">2Fe-2S</keyword>
<keyword evidence="4" id="KW-0411">Iron-sulfur</keyword>
<proteinExistence type="predicted"/>
<dbReference type="EMBL" id="RXOC01000001">
    <property type="protein sequence ID" value="RXF72474.1"/>
    <property type="molecule type" value="Genomic_DNA"/>
</dbReference>
<accession>A0A4Q0MGH1</accession>
<keyword evidence="2" id="KW-0479">Metal-binding</keyword>
<keyword evidence="5" id="KW-0812">Transmembrane</keyword>
<dbReference type="Pfam" id="PF00355">
    <property type="entry name" value="Rieske"/>
    <property type="match status" value="1"/>
</dbReference>
<evidence type="ECO:0000256" key="1">
    <source>
        <dbReference type="ARBA" id="ARBA00022714"/>
    </source>
</evidence>
<dbReference type="Gene3D" id="2.102.10.10">
    <property type="entry name" value="Rieske [2Fe-2S] iron-sulphur domain"/>
    <property type="match status" value="1"/>
</dbReference>
<dbReference type="SUPFAM" id="SSF50022">
    <property type="entry name" value="ISP domain"/>
    <property type="match status" value="1"/>
</dbReference>
<dbReference type="PANTHER" id="PTHR21496:SF23">
    <property type="entry name" value="3-PHENYLPROPIONATE_CINNAMIC ACID DIOXYGENASE FERREDOXIN SUBUNIT"/>
    <property type="match status" value="1"/>
</dbReference>
<protein>
    <submittedName>
        <fullName evidence="7">DUF2231 domain-containing protein</fullName>
    </submittedName>
</protein>
<feature type="transmembrane region" description="Helical" evidence="5">
    <location>
        <begin position="48"/>
        <end position="66"/>
    </location>
</feature>
<evidence type="ECO:0000313" key="8">
    <source>
        <dbReference type="Proteomes" id="UP000290848"/>
    </source>
</evidence>
<dbReference type="Pfam" id="PF09990">
    <property type="entry name" value="DUF2231"/>
    <property type="match status" value="1"/>
</dbReference>
<dbReference type="GO" id="GO:0046872">
    <property type="term" value="F:metal ion binding"/>
    <property type="evidence" value="ECO:0007669"/>
    <property type="project" value="UniProtKB-KW"/>
</dbReference>
<keyword evidence="5" id="KW-1133">Transmembrane helix</keyword>
<organism evidence="7 8">
    <name type="scientific">Arcticibacter tournemirensis</name>
    <dbReference type="NCBI Taxonomy" id="699437"/>
    <lineage>
        <taxon>Bacteria</taxon>
        <taxon>Pseudomonadati</taxon>
        <taxon>Bacteroidota</taxon>
        <taxon>Sphingobacteriia</taxon>
        <taxon>Sphingobacteriales</taxon>
        <taxon>Sphingobacteriaceae</taxon>
        <taxon>Arcticibacter</taxon>
    </lineage>
</organism>
<keyword evidence="5" id="KW-0472">Membrane</keyword>
<dbReference type="RefSeq" id="WP_128767660.1">
    <property type="nucleotide sequence ID" value="NZ_RXOC01000001.1"/>
</dbReference>
<dbReference type="InterPro" id="IPR019251">
    <property type="entry name" value="DUF2231_TM"/>
</dbReference>
<feature type="transmembrane region" description="Helical" evidence="5">
    <location>
        <begin position="86"/>
        <end position="102"/>
    </location>
</feature>
<keyword evidence="3" id="KW-0408">Iron</keyword>
<evidence type="ECO:0000256" key="2">
    <source>
        <dbReference type="ARBA" id="ARBA00022723"/>
    </source>
</evidence>